<protein>
    <submittedName>
        <fullName evidence="1">Uncharacterized protein</fullName>
    </submittedName>
</protein>
<evidence type="ECO:0000313" key="2">
    <source>
        <dbReference type="Proteomes" id="UP001560267"/>
    </source>
</evidence>
<dbReference type="Proteomes" id="UP001560267">
    <property type="component" value="Unassembled WGS sequence"/>
</dbReference>
<accession>A0ABV3Y0B0</accession>
<evidence type="ECO:0000313" key="1">
    <source>
        <dbReference type="EMBL" id="MEX6428987.1"/>
    </source>
</evidence>
<keyword evidence="2" id="KW-1185">Reference proteome</keyword>
<organism evidence="1 2">
    <name type="scientific">Ferrimicrobium acidiphilum</name>
    <dbReference type="NCBI Taxonomy" id="121039"/>
    <lineage>
        <taxon>Bacteria</taxon>
        <taxon>Bacillati</taxon>
        <taxon>Actinomycetota</taxon>
        <taxon>Acidimicrobiia</taxon>
        <taxon>Acidimicrobiales</taxon>
        <taxon>Acidimicrobiaceae</taxon>
        <taxon>Ferrimicrobium</taxon>
    </lineage>
</organism>
<dbReference type="EMBL" id="JBFSHR010000009">
    <property type="protein sequence ID" value="MEX6428987.1"/>
    <property type="molecule type" value="Genomic_DNA"/>
</dbReference>
<name>A0ABV3Y0B0_9ACTN</name>
<gene>
    <name evidence="1" type="ORF">AB6A68_03955</name>
</gene>
<dbReference type="RefSeq" id="WP_298403866.1">
    <property type="nucleotide sequence ID" value="NZ_JBFSHR010000009.1"/>
</dbReference>
<proteinExistence type="predicted"/>
<comment type="caution">
    <text evidence="1">The sequence shown here is derived from an EMBL/GenBank/DDBJ whole genome shotgun (WGS) entry which is preliminary data.</text>
</comment>
<sequence>MPLAYPLVPMLMEISAPVQRIELPKIGEWSKVLPAVREHTLTFKTKKRNAPEHH</sequence>
<reference evidence="1 2" key="1">
    <citation type="submission" date="2024-07" db="EMBL/GenBank/DDBJ databases">
        <title>Draft Genome Sequence of Ferrimicrobium acidiphilum Strain YE2023, Isolated from a Pulp of Bioleach Reactor.</title>
        <authorList>
            <person name="Elkina Y.A."/>
            <person name="Bulaeva A.G."/>
            <person name="Beletsky A.V."/>
            <person name="Mardanov A.V."/>
        </authorList>
    </citation>
    <scope>NUCLEOTIDE SEQUENCE [LARGE SCALE GENOMIC DNA]</scope>
    <source>
        <strain evidence="1 2">YE2023</strain>
    </source>
</reference>